<dbReference type="InterPro" id="IPR021769">
    <property type="entry name" value="DUF3331"/>
</dbReference>
<accession>A0A4Y8MTH7</accession>
<gene>
    <name evidence="1" type="ORF">E2553_29045</name>
</gene>
<dbReference type="AlphaFoldDB" id="A0A4Y8MTH7"/>
<reference evidence="1 2" key="1">
    <citation type="submission" date="2019-03" db="EMBL/GenBank/DDBJ databases">
        <title>Complete Genome Sequence of Paraburkholderia dipogonis ICMP 19430T, a Nitrogen-fixing Symbiont of the South African Invasive Legume Dipogon lignosus in New Zealand.</title>
        <authorList>
            <person name="De Meyer S.E."/>
        </authorList>
    </citation>
    <scope>NUCLEOTIDE SEQUENCE [LARGE SCALE GENOMIC DNA]</scope>
    <source>
        <strain evidence="1 2">ICMP 19430</strain>
    </source>
</reference>
<proteinExistence type="predicted"/>
<organism evidence="1 2">
    <name type="scientific">Paraburkholderia dipogonis</name>
    <dbReference type="NCBI Taxonomy" id="1211383"/>
    <lineage>
        <taxon>Bacteria</taxon>
        <taxon>Pseudomonadati</taxon>
        <taxon>Pseudomonadota</taxon>
        <taxon>Betaproteobacteria</taxon>
        <taxon>Burkholderiales</taxon>
        <taxon>Burkholderiaceae</taxon>
        <taxon>Paraburkholderia</taxon>
    </lineage>
</organism>
<dbReference type="GeneID" id="97303598"/>
<evidence type="ECO:0000313" key="2">
    <source>
        <dbReference type="Proteomes" id="UP000297385"/>
    </source>
</evidence>
<dbReference type="EMBL" id="SNVI01000002">
    <property type="protein sequence ID" value="TFE40761.1"/>
    <property type="molecule type" value="Genomic_DNA"/>
</dbReference>
<protein>
    <submittedName>
        <fullName evidence="1">DUF3331 domain-containing protein</fullName>
    </submittedName>
</protein>
<dbReference type="Proteomes" id="UP000297385">
    <property type="component" value="Unassembled WGS sequence"/>
</dbReference>
<sequence length="171" mass="18772">MQIETPLKQCTKTAQHGGRGRREAYCEVGANTSALPDDGRAPVWSHVISRLLADYGSENEGEAYLKPRAKRVAAADMLSRHIQIEVLERLSDTSIAVLWQDATRCRYVDQVWICCRARIKGRCALSGATIRRDDAIYKPRIRAAIPANADAMILASVIACMASTVVSGDAR</sequence>
<dbReference type="RefSeq" id="WP_134463181.1">
    <property type="nucleotide sequence ID" value="NZ_JBHMFL010000167.1"/>
</dbReference>
<evidence type="ECO:0000313" key="1">
    <source>
        <dbReference type="EMBL" id="TFE40761.1"/>
    </source>
</evidence>
<dbReference type="Pfam" id="PF11811">
    <property type="entry name" value="DUF3331"/>
    <property type="match status" value="1"/>
</dbReference>
<name>A0A4Y8MTH7_9BURK</name>
<comment type="caution">
    <text evidence="1">The sequence shown here is derived from an EMBL/GenBank/DDBJ whole genome shotgun (WGS) entry which is preliminary data.</text>
</comment>